<proteinExistence type="predicted"/>
<accession>A0A4Q9B005</accession>
<dbReference type="SUPFAM" id="SSF55826">
    <property type="entry name" value="YbaK/ProRS associated domain"/>
    <property type="match status" value="1"/>
</dbReference>
<dbReference type="RefSeq" id="WP_130842347.1">
    <property type="nucleotide sequence ID" value="NZ_SIJL01000011.1"/>
</dbReference>
<evidence type="ECO:0000259" key="1">
    <source>
        <dbReference type="Pfam" id="PF04073"/>
    </source>
</evidence>
<gene>
    <name evidence="2" type="ORF">ETP66_09250</name>
</gene>
<reference evidence="2 3" key="1">
    <citation type="submission" date="2019-02" db="EMBL/GenBank/DDBJ databases">
        <title>Thermus sp. a novel from hot spring.</title>
        <authorList>
            <person name="Zhao Z."/>
        </authorList>
    </citation>
    <scope>NUCLEOTIDE SEQUENCE [LARGE SCALE GENOMIC DNA]</scope>
    <source>
        <strain evidence="2 3">CFH 72773T</strain>
    </source>
</reference>
<evidence type="ECO:0000313" key="2">
    <source>
        <dbReference type="EMBL" id="TBH17557.1"/>
    </source>
</evidence>
<sequence length="158" mass="16485">MSLSPSAAKVQRALEDRGFGHLSVLELPASTRTAFEAARAVGAEVGQIVKSLVFVGEGGGYLFLVSGKNRLDLAKAAALAGEPLRRATPEEVRTLTGFAIGGVPPLGHPTPLPAFLDRDLMAYPRLWAAAGTPRALFALSPGELQALTGARVVDLKEA</sequence>
<dbReference type="GO" id="GO:0002161">
    <property type="term" value="F:aminoacyl-tRNA deacylase activity"/>
    <property type="evidence" value="ECO:0007669"/>
    <property type="project" value="InterPro"/>
</dbReference>
<keyword evidence="3" id="KW-1185">Reference proteome</keyword>
<dbReference type="Proteomes" id="UP000292858">
    <property type="component" value="Unassembled WGS sequence"/>
</dbReference>
<dbReference type="Pfam" id="PF04073">
    <property type="entry name" value="tRNA_edit"/>
    <property type="match status" value="1"/>
</dbReference>
<dbReference type="AlphaFoldDB" id="A0A4Q9B005"/>
<dbReference type="EMBL" id="SIJL01000011">
    <property type="protein sequence ID" value="TBH17557.1"/>
    <property type="molecule type" value="Genomic_DNA"/>
</dbReference>
<name>A0A4Q9B005_9DEIN</name>
<evidence type="ECO:0000313" key="3">
    <source>
        <dbReference type="Proteomes" id="UP000292858"/>
    </source>
</evidence>
<comment type="caution">
    <text evidence="2">The sequence shown here is derived from an EMBL/GenBank/DDBJ whole genome shotgun (WGS) entry which is preliminary data.</text>
</comment>
<protein>
    <submittedName>
        <fullName evidence="2">YbaK/EbsC family protein</fullName>
    </submittedName>
</protein>
<dbReference type="InterPro" id="IPR036754">
    <property type="entry name" value="YbaK/aa-tRNA-synt-asso_dom_sf"/>
</dbReference>
<dbReference type="CDD" id="cd04333">
    <property type="entry name" value="ProX_deacylase"/>
    <property type="match status" value="1"/>
</dbReference>
<dbReference type="InterPro" id="IPR007214">
    <property type="entry name" value="YbaK/aa-tRNA-synth-assoc-dom"/>
</dbReference>
<feature type="domain" description="YbaK/aminoacyl-tRNA synthetase-associated" evidence="1">
    <location>
        <begin position="30"/>
        <end position="146"/>
    </location>
</feature>
<dbReference type="PANTHER" id="PTHR30411">
    <property type="entry name" value="CYTOPLASMIC PROTEIN"/>
    <property type="match status" value="1"/>
</dbReference>
<organism evidence="2 3">
    <name type="scientific">Thermus thermamylovorans</name>
    <dbReference type="NCBI Taxonomy" id="2509362"/>
    <lineage>
        <taxon>Bacteria</taxon>
        <taxon>Thermotogati</taxon>
        <taxon>Deinococcota</taxon>
        <taxon>Deinococci</taxon>
        <taxon>Thermales</taxon>
        <taxon>Thermaceae</taxon>
        <taxon>Thermus</taxon>
    </lineage>
</organism>
<dbReference type="PANTHER" id="PTHR30411:SF1">
    <property type="entry name" value="CYTOPLASMIC PROTEIN"/>
    <property type="match status" value="1"/>
</dbReference>
<dbReference type="OrthoDB" id="9798760at2"/>
<dbReference type="Gene3D" id="3.90.960.10">
    <property type="entry name" value="YbaK/aminoacyl-tRNA synthetase-associated domain"/>
    <property type="match status" value="1"/>
</dbReference>